<keyword evidence="6" id="KW-0164">Citrullination</keyword>
<evidence type="ECO:0000256" key="10">
    <source>
        <dbReference type="SAM" id="Coils"/>
    </source>
</evidence>
<dbReference type="InParanoid" id="E1Z827"/>
<sequence length="193" mass="21438">MAAAAAEEVPVPPQYQPQPLYDFRQFPDVTRGYKVGVTKWGKIGTKRKLEEYAEQVEREQEAMQEGEAAAVAVDAPAKRVKHNTVGVGKASGRAWKQPAQRAGSLKNPNLSSTWEKKMAIKAEETAFKDRKRAAAAAHKEAAAEGRRKREAAKQRKLEAQQRSAIVTRVTSATAKRMMKNKKQRKLLRTADVA</sequence>
<dbReference type="OMA" id="EIDEHEC"/>
<feature type="region of interest" description="Disordered" evidence="11">
    <location>
        <begin position="129"/>
        <end position="193"/>
    </location>
</feature>
<dbReference type="RefSeq" id="XP_005850371.1">
    <property type="nucleotide sequence ID" value="XM_005850309.1"/>
</dbReference>
<dbReference type="PANTHER" id="PTHR13557:SF1">
    <property type="entry name" value="COILED-COIL DOMAIN-CONTAINING PROTEIN 86"/>
    <property type="match status" value="1"/>
</dbReference>
<dbReference type="STRING" id="554065.E1Z827"/>
<name>E1Z827_CHLVA</name>
<evidence type="ECO:0000256" key="9">
    <source>
        <dbReference type="ARBA" id="ARBA00093307"/>
    </source>
</evidence>
<dbReference type="PANTHER" id="PTHR13557">
    <property type="entry name" value="COILED-COIL DOMAIN-CONTAINING PROTEIN 86"/>
    <property type="match status" value="1"/>
</dbReference>
<dbReference type="GO" id="GO:0005694">
    <property type="term" value="C:chromosome"/>
    <property type="evidence" value="ECO:0007669"/>
    <property type="project" value="UniProtKB-SubCell"/>
</dbReference>
<dbReference type="Proteomes" id="UP000008141">
    <property type="component" value="Unassembled WGS sequence"/>
</dbReference>
<evidence type="ECO:0000256" key="8">
    <source>
        <dbReference type="ARBA" id="ARBA00023242"/>
    </source>
</evidence>
<dbReference type="eggNOG" id="ENOG502SDKC">
    <property type="taxonomic scope" value="Eukaryota"/>
</dbReference>
<protein>
    <recommendedName>
        <fullName evidence="3">Coiled-coil domain-containing protein 86</fullName>
    </recommendedName>
</protein>
<feature type="coiled-coil region" evidence="10">
    <location>
        <begin position="42"/>
        <end position="69"/>
    </location>
</feature>
<gene>
    <name evidence="12" type="ORF">CHLNCDRAFT_142228</name>
</gene>
<dbReference type="OrthoDB" id="514951at2759"/>
<dbReference type="InterPro" id="IPR026570">
    <property type="entry name" value="CCDC86"/>
</dbReference>
<feature type="compositionally biased region" description="Polar residues" evidence="11">
    <location>
        <begin position="160"/>
        <end position="173"/>
    </location>
</feature>
<evidence type="ECO:0000256" key="3">
    <source>
        <dbReference type="ARBA" id="ARBA00016738"/>
    </source>
</evidence>
<keyword evidence="8" id="KW-0539">Nucleus</keyword>
<evidence type="ECO:0000256" key="2">
    <source>
        <dbReference type="ARBA" id="ARBA00004604"/>
    </source>
</evidence>
<evidence type="ECO:0000256" key="4">
    <source>
        <dbReference type="ARBA" id="ARBA00022454"/>
    </source>
</evidence>
<feature type="compositionally biased region" description="Basic and acidic residues" evidence="11">
    <location>
        <begin position="137"/>
        <end position="159"/>
    </location>
</feature>
<proteinExistence type="predicted"/>
<evidence type="ECO:0000256" key="1">
    <source>
        <dbReference type="ARBA" id="ARBA00004286"/>
    </source>
</evidence>
<evidence type="ECO:0000256" key="6">
    <source>
        <dbReference type="ARBA" id="ARBA00022934"/>
    </source>
</evidence>
<keyword evidence="7 10" id="KW-0175">Coiled coil</keyword>
<dbReference type="GO" id="GO:0005730">
    <property type="term" value="C:nucleolus"/>
    <property type="evidence" value="ECO:0007669"/>
    <property type="project" value="UniProtKB-SubCell"/>
</dbReference>
<evidence type="ECO:0000313" key="13">
    <source>
        <dbReference type="Proteomes" id="UP000008141"/>
    </source>
</evidence>
<organism evidence="13">
    <name type="scientific">Chlorella variabilis</name>
    <name type="common">Green alga</name>
    <dbReference type="NCBI Taxonomy" id="554065"/>
    <lineage>
        <taxon>Eukaryota</taxon>
        <taxon>Viridiplantae</taxon>
        <taxon>Chlorophyta</taxon>
        <taxon>core chlorophytes</taxon>
        <taxon>Trebouxiophyceae</taxon>
        <taxon>Chlorellales</taxon>
        <taxon>Chlorellaceae</taxon>
        <taxon>Chlorella clade</taxon>
        <taxon>Chlorella</taxon>
    </lineage>
</organism>
<evidence type="ECO:0000313" key="12">
    <source>
        <dbReference type="EMBL" id="EFN58269.1"/>
    </source>
</evidence>
<dbReference type="EMBL" id="GL433838">
    <property type="protein sequence ID" value="EFN58269.1"/>
    <property type="molecule type" value="Genomic_DNA"/>
</dbReference>
<dbReference type="GeneID" id="17357706"/>
<feature type="region of interest" description="Disordered" evidence="11">
    <location>
        <begin position="83"/>
        <end position="110"/>
    </location>
</feature>
<evidence type="ECO:0000256" key="5">
    <source>
        <dbReference type="ARBA" id="ARBA00022553"/>
    </source>
</evidence>
<reference evidence="12 13" key="1">
    <citation type="journal article" date="2010" name="Plant Cell">
        <title>The Chlorella variabilis NC64A genome reveals adaptation to photosymbiosis, coevolution with viruses, and cryptic sex.</title>
        <authorList>
            <person name="Blanc G."/>
            <person name="Duncan G."/>
            <person name="Agarkova I."/>
            <person name="Borodovsky M."/>
            <person name="Gurnon J."/>
            <person name="Kuo A."/>
            <person name="Lindquist E."/>
            <person name="Lucas S."/>
            <person name="Pangilinan J."/>
            <person name="Polle J."/>
            <person name="Salamov A."/>
            <person name="Terry A."/>
            <person name="Yamada T."/>
            <person name="Dunigan D.D."/>
            <person name="Grigoriev I.V."/>
            <person name="Claverie J.M."/>
            <person name="Van Etten J.L."/>
        </authorList>
    </citation>
    <scope>NUCLEOTIDE SEQUENCE [LARGE SCALE GENOMIC DNA]</scope>
    <source>
        <strain evidence="12 13">NC64A</strain>
    </source>
</reference>
<evidence type="ECO:0000256" key="11">
    <source>
        <dbReference type="SAM" id="MobiDB-lite"/>
    </source>
</evidence>
<evidence type="ECO:0000256" key="7">
    <source>
        <dbReference type="ARBA" id="ARBA00023054"/>
    </source>
</evidence>
<comment type="subcellular location">
    <subcellularLocation>
        <location evidence="1">Chromosome</location>
    </subcellularLocation>
    <subcellularLocation>
        <location evidence="2">Nucleus</location>
        <location evidence="2">Nucleolus</location>
    </subcellularLocation>
</comment>
<keyword evidence="13" id="KW-1185">Reference proteome</keyword>
<dbReference type="AlphaFoldDB" id="E1Z827"/>
<comment type="function">
    <text evidence="9">Required for proper chromosome segregation during mitosis and error-free mitotic progression.</text>
</comment>
<feature type="region of interest" description="Disordered" evidence="11">
    <location>
        <begin position="1"/>
        <end position="21"/>
    </location>
</feature>
<feature type="compositionally biased region" description="Basic residues" evidence="11">
    <location>
        <begin position="176"/>
        <end position="187"/>
    </location>
</feature>
<accession>E1Z827</accession>
<keyword evidence="5" id="KW-0597">Phosphoprotein</keyword>
<dbReference type="KEGG" id="cvr:CHLNCDRAFT_142228"/>
<keyword evidence="4" id="KW-0158">Chromosome</keyword>